<organism evidence="3 4">
    <name type="scientific">Rotaria magnacalcarata</name>
    <dbReference type="NCBI Taxonomy" id="392030"/>
    <lineage>
        <taxon>Eukaryota</taxon>
        <taxon>Metazoa</taxon>
        <taxon>Spiralia</taxon>
        <taxon>Gnathifera</taxon>
        <taxon>Rotifera</taxon>
        <taxon>Eurotatoria</taxon>
        <taxon>Bdelloidea</taxon>
        <taxon>Philodinida</taxon>
        <taxon>Philodinidae</taxon>
        <taxon>Rotaria</taxon>
    </lineage>
</organism>
<dbReference type="InterPro" id="IPR032817">
    <property type="entry name" value="Mon2_C"/>
</dbReference>
<protein>
    <recommendedName>
        <fullName evidence="1">Mon2 C-terminal domain-containing protein</fullName>
    </recommendedName>
</protein>
<name>A0A8S3HFU6_9BILA</name>
<gene>
    <name evidence="3" type="ORF">BYL167_LOCUS79274</name>
    <name evidence="2" type="ORF">GIL414_LOCUS24380</name>
</gene>
<dbReference type="EMBL" id="CAJOBJ010029890">
    <property type="protein sequence ID" value="CAF4266908.1"/>
    <property type="molecule type" value="Genomic_DNA"/>
</dbReference>
<proteinExistence type="predicted"/>
<dbReference type="AlphaFoldDB" id="A0A8S3HFU6"/>
<dbReference type="Pfam" id="PF16206">
    <property type="entry name" value="Mon2_C"/>
    <property type="match status" value="1"/>
</dbReference>
<sequence>MKYNCPSSTTWKLAIECFFRVLKMGLVVARKHRNAFESMWTELAKAFDDFLFSK</sequence>
<evidence type="ECO:0000313" key="3">
    <source>
        <dbReference type="EMBL" id="CAF5183154.1"/>
    </source>
</evidence>
<dbReference type="EMBL" id="CAJOBH010292795">
    <property type="protein sequence ID" value="CAF5183154.1"/>
    <property type="molecule type" value="Genomic_DNA"/>
</dbReference>
<comment type="caution">
    <text evidence="3">The sequence shown here is derived from an EMBL/GenBank/DDBJ whole genome shotgun (WGS) entry which is preliminary data.</text>
</comment>
<feature type="domain" description="Mon2 C-terminal" evidence="1">
    <location>
        <begin position="1"/>
        <end position="54"/>
    </location>
</feature>
<evidence type="ECO:0000313" key="4">
    <source>
        <dbReference type="Proteomes" id="UP000681967"/>
    </source>
</evidence>
<accession>A0A8S3HFU6</accession>
<feature type="non-terminal residue" evidence="3">
    <location>
        <position position="1"/>
    </location>
</feature>
<reference evidence="3" key="1">
    <citation type="submission" date="2021-02" db="EMBL/GenBank/DDBJ databases">
        <authorList>
            <person name="Nowell W R."/>
        </authorList>
    </citation>
    <scope>NUCLEOTIDE SEQUENCE</scope>
</reference>
<dbReference type="Proteomes" id="UP000681967">
    <property type="component" value="Unassembled WGS sequence"/>
</dbReference>
<evidence type="ECO:0000259" key="1">
    <source>
        <dbReference type="Pfam" id="PF16206"/>
    </source>
</evidence>
<dbReference type="Proteomes" id="UP000681720">
    <property type="component" value="Unassembled WGS sequence"/>
</dbReference>
<evidence type="ECO:0000313" key="2">
    <source>
        <dbReference type="EMBL" id="CAF4266908.1"/>
    </source>
</evidence>